<dbReference type="HAMAP" id="MF_01526">
    <property type="entry name" value="UPF0342"/>
    <property type="match status" value="1"/>
</dbReference>
<keyword evidence="3" id="KW-1185">Reference proteome</keyword>
<dbReference type="RefSeq" id="WP_275416511.1">
    <property type="nucleotide sequence ID" value="NZ_CP106878.1"/>
</dbReference>
<accession>A0A9E8RUX8</accession>
<dbReference type="Proteomes" id="UP001164718">
    <property type="component" value="Chromosome"/>
</dbReference>
<comment type="similarity">
    <text evidence="1">Belongs to the UPF0342 family.</text>
</comment>
<dbReference type="Pfam" id="PF06133">
    <property type="entry name" value="Com_YlbF"/>
    <property type="match status" value="1"/>
</dbReference>
<protein>
    <recommendedName>
        <fullName evidence="1">UPF0342 protein OE104_08770</fullName>
    </recommendedName>
</protein>
<dbReference type="Gene3D" id="1.20.1500.10">
    <property type="entry name" value="YheA/YmcA-like"/>
    <property type="match status" value="1"/>
</dbReference>
<gene>
    <name evidence="2" type="ORF">OE104_08770</name>
</gene>
<evidence type="ECO:0000313" key="2">
    <source>
        <dbReference type="EMBL" id="WAA08729.1"/>
    </source>
</evidence>
<dbReference type="EMBL" id="CP106878">
    <property type="protein sequence ID" value="WAA08729.1"/>
    <property type="molecule type" value="Genomic_DNA"/>
</dbReference>
<sequence>MSEVLSTAQSLEKTIRESDEFAKLKSQYDKVFADESTKRMFENFRNIQLNLQEKQMMGQPISEEEVQKAQQVVAVIQQNDLIAQLLEAEQRMSTLIAEVNKIVMKPLEELYNDQMK</sequence>
<dbReference type="SUPFAM" id="SSF158622">
    <property type="entry name" value="YheA/YmcA-like"/>
    <property type="match status" value="1"/>
</dbReference>
<organism evidence="2 3">
    <name type="scientific">Fervidibacillus albus</name>
    <dbReference type="NCBI Taxonomy" id="2980026"/>
    <lineage>
        <taxon>Bacteria</taxon>
        <taxon>Bacillati</taxon>
        <taxon>Bacillota</taxon>
        <taxon>Bacilli</taxon>
        <taxon>Bacillales</taxon>
        <taxon>Bacillaceae</taxon>
        <taxon>Fervidibacillus</taxon>
    </lineage>
</organism>
<dbReference type="AlphaFoldDB" id="A0A9E8RUX8"/>
<reference evidence="2" key="1">
    <citation type="submission" date="2022-09" db="EMBL/GenBank/DDBJ databases">
        <title>Complete Genomes of Fervidibacillus albus and Fervidibacillus halotolerans isolated from tidal flat sediments.</title>
        <authorList>
            <person name="Kwon K.K."/>
            <person name="Yang S.-H."/>
            <person name="Park M.J."/>
            <person name="Oh H.-M."/>
        </authorList>
    </citation>
    <scope>NUCLEOTIDE SEQUENCE</scope>
    <source>
        <strain evidence="2">MEBiC13591</strain>
    </source>
</reference>
<name>A0A9E8RUX8_9BACI</name>
<proteinExistence type="inferred from homology"/>
<dbReference type="InterPro" id="IPR010368">
    <property type="entry name" value="Com_YlbF"/>
</dbReference>
<evidence type="ECO:0000313" key="3">
    <source>
        <dbReference type="Proteomes" id="UP001164718"/>
    </source>
</evidence>
<dbReference type="KEGG" id="faf:OE104_08770"/>
<dbReference type="InterPro" id="IPR023378">
    <property type="entry name" value="YheA/YmcA-like_dom_sf"/>
</dbReference>
<evidence type="ECO:0000256" key="1">
    <source>
        <dbReference type="HAMAP-Rule" id="MF_01526"/>
    </source>
</evidence>